<dbReference type="EMBL" id="FZNX01000001">
    <property type="protein sequence ID" value="SNR35669.1"/>
    <property type="molecule type" value="Genomic_DNA"/>
</dbReference>
<accession>A0A238VQA1</accession>
<organism evidence="1 2">
    <name type="scientific">Lutibacter flavus</name>
    <dbReference type="NCBI Taxonomy" id="691689"/>
    <lineage>
        <taxon>Bacteria</taxon>
        <taxon>Pseudomonadati</taxon>
        <taxon>Bacteroidota</taxon>
        <taxon>Flavobacteriia</taxon>
        <taxon>Flavobacteriales</taxon>
        <taxon>Flavobacteriaceae</taxon>
        <taxon>Lutibacter</taxon>
    </lineage>
</organism>
<dbReference type="OrthoDB" id="1098521at2"/>
<sequence>MELANIEKLLEKYLDAETTIAEEKELKNYFSSGNVAPHLQEYETLFGYFSTSKNERFTKTIQLKTQKMNWKWLSVAASVVLLVSVYTGYQNNQQKKAEKVYAETQMAFGMLAANLNKGNIAIAKLEYFENTKNKIFKQPKK</sequence>
<evidence type="ECO:0000313" key="1">
    <source>
        <dbReference type="EMBL" id="SNR35669.1"/>
    </source>
</evidence>
<protein>
    <submittedName>
        <fullName evidence="1">Uncharacterized protein</fullName>
    </submittedName>
</protein>
<keyword evidence="2" id="KW-1185">Reference proteome</keyword>
<name>A0A238VQA1_9FLAO</name>
<proteinExistence type="predicted"/>
<dbReference type="Proteomes" id="UP000198412">
    <property type="component" value="Unassembled WGS sequence"/>
</dbReference>
<dbReference type="AlphaFoldDB" id="A0A238VQA1"/>
<gene>
    <name evidence="1" type="ORF">SAMN04488111_0752</name>
</gene>
<reference evidence="2" key="1">
    <citation type="submission" date="2017-06" db="EMBL/GenBank/DDBJ databases">
        <authorList>
            <person name="Varghese N."/>
            <person name="Submissions S."/>
        </authorList>
    </citation>
    <scope>NUCLEOTIDE SEQUENCE [LARGE SCALE GENOMIC DNA]</scope>
    <source>
        <strain evidence="2">DSM 27993</strain>
    </source>
</reference>
<evidence type="ECO:0000313" key="2">
    <source>
        <dbReference type="Proteomes" id="UP000198412"/>
    </source>
</evidence>
<dbReference type="RefSeq" id="WP_089377067.1">
    <property type="nucleotide sequence ID" value="NZ_FZNX01000001.1"/>
</dbReference>